<accession>A0A1B9GNN7</accession>
<gene>
    <name evidence="2" type="ORF">I316_05591</name>
</gene>
<reference evidence="3" key="2">
    <citation type="submission" date="2013-12" db="EMBL/GenBank/DDBJ databases">
        <title>Evolution of pathogenesis and genome organization in the Tremellales.</title>
        <authorList>
            <person name="Cuomo C."/>
            <person name="Litvintseva A."/>
            <person name="Heitman J."/>
            <person name="Chen Y."/>
            <person name="Sun S."/>
            <person name="Springer D."/>
            <person name="Dromer F."/>
            <person name="Young S."/>
            <person name="Zeng Q."/>
            <person name="Chapman S."/>
            <person name="Gujja S."/>
            <person name="Saif S."/>
            <person name="Birren B."/>
        </authorList>
    </citation>
    <scope>NUCLEOTIDE SEQUENCE [LARGE SCALE GENOMIC DNA]</scope>
    <source>
        <strain evidence="3">BCC8398</strain>
    </source>
</reference>
<dbReference type="Proteomes" id="UP000092666">
    <property type="component" value="Unassembled WGS sequence"/>
</dbReference>
<evidence type="ECO:0000313" key="3">
    <source>
        <dbReference type="Proteomes" id="UP000092666"/>
    </source>
</evidence>
<dbReference type="EMBL" id="KV700129">
    <property type="protein sequence ID" value="OCF32670.1"/>
    <property type="molecule type" value="Genomic_DNA"/>
</dbReference>
<evidence type="ECO:0000256" key="1">
    <source>
        <dbReference type="SAM" id="SignalP"/>
    </source>
</evidence>
<dbReference type="AlphaFoldDB" id="A0A1B9GNN7"/>
<protein>
    <submittedName>
        <fullName evidence="2">Uncharacterized protein</fullName>
    </submittedName>
</protein>
<feature type="signal peptide" evidence="1">
    <location>
        <begin position="1"/>
        <end position="23"/>
    </location>
</feature>
<evidence type="ECO:0000313" key="2">
    <source>
        <dbReference type="EMBL" id="OCF32670.1"/>
    </source>
</evidence>
<feature type="chain" id="PRO_5008627199" evidence="1">
    <location>
        <begin position="24"/>
        <end position="269"/>
    </location>
</feature>
<reference evidence="2 3" key="1">
    <citation type="submission" date="2013-07" db="EMBL/GenBank/DDBJ databases">
        <title>The Genome Sequence of Cryptococcus heveanensis BCC8398.</title>
        <authorList>
            <consortium name="The Broad Institute Genome Sequencing Platform"/>
            <person name="Cuomo C."/>
            <person name="Litvintseva A."/>
            <person name="Chen Y."/>
            <person name="Heitman J."/>
            <person name="Sun S."/>
            <person name="Springer D."/>
            <person name="Dromer F."/>
            <person name="Young S.K."/>
            <person name="Zeng Q."/>
            <person name="Gargeya S."/>
            <person name="Fitzgerald M."/>
            <person name="Abouelleil A."/>
            <person name="Alvarado L."/>
            <person name="Berlin A.M."/>
            <person name="Chapman S.B."/>
            <person name="Dewar J."/>
            <person name="Goldberg J."/>
            <person name="Griggs A."/>
            <person name="Gujja S."/>
            <person name="Hansen M."/>
            <person name="Howarth C."/>
            <person name="Imamovic A."/>
            <person name="Larimer J."/>
            <person name="McCowan C."/>
            <person name="Murphy C."/>
            <person name="Pearson M."/>
            <person name="Priest M."/>
            <person name="Roberts A."/>
            <person name="Saif S."/>
            <person name="Shea T."/>
            <person name="Sykes S."/>
            <person name="Wortman J."/>
            <person name="Nusbaum C."/>
            <person name="Birren B."/>
        </authorList>
    </citation>
    <scope>NUCLEOTIDE SEQUENCE [LARGE SCALE GENOMIC DNA]</scope>
    <source>
        <strain evidence="2 3">BCC8398</strain>
    </source>
</reference>
<organism evidence="2 3">
    <name type="scientific">Kwoniella heveanensis BCC8398</name>
    <dbReference type="NCBI Taxonomy" id="1296120"/>
    <lineage>
        <taxon>Eukaryota</taxon>
        <taxon>Fungi</taxon>
        <taxon>Dikarya</taxon>
        <taxon>Basidiomycota</taxon>
        <taxon>Agaricomycotina</taxon>
        <taxon>Tremellomycetes</taxon>
        <taxon>Tremellales</taxon>
        <taxon>Cryptococcaceae</taxon>
        <taxon>Kwoniella</taxon>
    </lineage>
</organism>
<sequence>MMTKSSSMTFMAVLGLLAQEVVASPLASLAHRDALIGRDNADDDKYWPTVHLFTQEKNNHAQPHNFDNQTKEAEKGWWGNEKDDSRWFRFDGDKSYSAETFYLGYFASATKKDDMPETMTGDNERIAWQRTANPWITGTPTLEVEADPGQSSILLSLSAIYPNSGLLSLDHDPRAMCSDATIWHGHILQSTVNAKSTTRGKPVQTESVATYTPNDSMTFLETYTYLDYPATAPVEVKLKPDNLPTGSSTIKTGAVEVHCTSVENKPFPK</sequence>
<keyword evidence="1" id="KW-0732">Signal</keyword>
<keyword evidence="3" id="KW-1185">Reference proteome</keyword>
<name>A0A1B9GNN7_9TREE</name>
<proteinExistence type="predicted"/>